<evidence type="ECO:0000256" key="3">
    <source>
        <dbReference type="ARBA" id="ARBA00022552"/>
    </source>
</evidence>
<dbReference type="AlphaFoldDB" id="A0A1Y1ZLW6"/>
<evidence type="ECO:0000256" key="4">
    <source>
        <dbReference type="ARBA" id="ARBA00023242"/>
    </source>
</evidence>
<dbReference type="InterPro" id="IPR002716">
    <property type="entry name" value="PIN_dom"/>
</dbReference>
<feature type="domain" description="PIN" evidence="6">
    <location>
        <begin position="67"/>
        <end position="166"/>
    </location>
</feature>
<protein>
    <submittedName>
        <fullName evidence="7">rRNA-processing protein-like protein FCF1</fullName>
    </submittedName>
</protein>
<dbReference type="OrthoDB" id="76105at2759"/>
<evidence type="ECO:0000256" key="1">
    <source>
        <dbReference type="ARBA" id="ARBA00004604"/>
    </source>
</evidence>
<dbReference type="GO" id="GO:0006364">
    <property type="term" value="P:rRNA processing"/>
    <property type="evidence" value="ECO:0007669"/>
    <property type="project" value="UniProtKB-KW"/>
</dbReference>
<name>A0A1Y1ZLW6_9PLEO</name>
<dbReference type="EMBL" id="MCFA01000063">
    <property type="protein sequence ID" value="ORY11238.1"/>
    <property type="molecule type" value="Genomic_DNA"/>
</dbReference>
<evidence type="ECO:0000313" key="7">
    <source>
        <dbReference type="EMBL" id="ORY11238.1"/>
    </source>
</evidence>
<keyword evidence="2" id="KW-0690">Ribosome biogenesis</keyword>
<evidence type="ECO:0000256" key="5">
    <source>
        <dbReference type="ARBA" id="ARBA00024026"/>
    </source>
</evidence>
<gene>
    <name evidence="7" type="ORF">BCR34DRAFT_484389</name>
</gene>
<dbReference type="Gene3D" id="3.40.50.1010">
    <property type="entry name" value="5'-nuclease"/>
    <property type="match status" value="1"/>
</dbReference>
<dbReference type="InterPro" id="IPR029060">
    <property type="entry name" value="PIN-like_dom_sf"/>
</dbReference>
<dbReference type="GO" id="GO:0004540">
    <property type="term" value="F:RNA nuclease activity"/>
    <property type="evidence" value="ECO:0007669"/>
    <property type="project" value="UniProtKB-ARBA"/>
</dbReference>
<dbReference type="STRING" id="1231657.A0A1Y1ZLW6"/>
<dbReference type="InterPro" id="IPR037503">
    <property type="entry name" value="Fcf1_PIN"/>
</dbReference>
<proteinExistence type="inferred from homology"/>
<accession>A0A1Y1ZLW6</accession>
<organism evidence="7 8">
    <name type="scientific">Clohesyomyces aquaticus</name>
    <dbReference type="NCBI Taxonomy" id="1231657"/>
    <lineage>
        <taxon>Eukaryota</taxon>
        <taxon>Fungi</taxon>
        <taxon>Dikarya</taxon>
        <taxon>Ascomycota</taxon>
        <taxon>Pezizomycotina</taxon>
        <taxon>Dothideomycetes</taxon>
        <taxon>Pleosporomycetidae</taxon>
        <taxon>Pleosporales</taxon>
        <taxon>Lindgomycetaceae</taxon>
        <taxon>Clohesyomyces</taxon>
    </lineage>
</organism>
<comment type="subcellular location">
    <subcellularLocation>
        <location evidence="1">Nucleus</location>
        <location evidence="1">Nucleolus</location>
    </subcellularLocation>
</comment>
<dbReference type="Pfam" id="PF04900">
    <property type="entry name" value="Fcf1"/>
    <property type="match status" value="1"/>
</dbReference>
<dbReference type="InterPro" id="IPR006984">
    <property type="entry name" value="Fcf1/UTP23"/>
</dbReference>
<dbReference type="PANTHER" id="PTHR12416">
    <property type="entry name" value="RRNA-PROCESSING PROTEIN UTP23 HOMOLOG"/>
    <property type="match status" value="1"/>
</dbReference>
<dbReference type="CDD" id="cd09864">
    <property type="entry name" value="PIN_Fcf1-like"/>
    <property type="match status" value="1"/>
</dbReference>
<dbReference type="SMART" id="SM00670">
    <property type="entry name" value="PINc"/>
    <property type="match status" value="1"/>
</dbReference>
<evidence type="ECO:0000256" key="2">
    <source>
        <dbReference type="ARBA" id="ARBA00022517"/>
    </source>
</evidence>
<keyword evidence="3" id="KW-0698">rRNA processing</keyword>
<dbReference type="GO" id="GO:0032040">
    <property type="term" value="C:small-subunit processome"/>
    <property type="evidence" value="ECO:0007669"/>
    <property type="project" value="InterPro"/>
</dbReference>
<sequence length="196" mass="22212">MGVAKRTRKFAQVKRVIGQRDARLKKNQLKGAEVAAKKDKEAEPVRGIPQVSSSLFFQANTALVPPYSVLIDTNFLSHTVRAKLDLQTALMDCLYAKCTPIITSCVMAELEKLGPKYRIALRIARDERWQRLKCDHKGTYADDCLVDRVLKHRVYLVGTNDRDLKRRLRKVPGVPIVSVARGKYVIERLPDAPDSR</sequence>
<dbReference type="FunFam" id="3.40.50.1010:FF:000019">
    <property type="entry name" value="U3 small nucleolar RNA-associated protein 24"/>
    <property type="match status" value="1"/>
</dbReference>
<dbReference type="Proteomes" id="UP000193144">
    <property type="component" value="Unassembled WGS sequence"/>
</dbReference>
<keyword evidence="4" id="KW-0539">Nucleus</keyword>
<reference evidence="7 8" key="1">
    <citation type="submission" date="2016-07" db="EMBL/GenBank/DDBJ databases">
        <title>Pervasive Adenine N6-methylation of Active Genes in Fungi.</title>
        <authorList>
            <consortium name="DOE Joint Genome Institute"/>
            <person name="Mondo S.J."/>
            <person name="Dannebaum R.O."/>
            <person name="Kuo R.C."/>
            <person name="Labutti K."/>
            <person name="Haridas S."/>
            <person name="Kuo A."/>
            <person name="Salamov A."/>
            <person name="Ahrendt S.R."/>
            <person name="Lipzen A."/>
            <person name="Sullivan W."/>
            <person name="Andreopoulos W.B."/>
            <person name="Clum A."/>
            <person name="Lindquist E."/>
            <person name="Daum C."/>
            <person name="Ramamoorthy G.K."/>
            <person name="Gryganskyi A."/>
            <person name="Culley D."/>
            <person name="Magnuson J.K."/>
            <person name="James T.Y."/>
            <person name="O'Malley M.A."/>
            <person name="Stajich J.E."/>
            <person name="Spatafora J.W."/>
            <person name="Visel A."/>
            <person name="Grigoriev I.V."/>
        </authorList>
    </citation>
    <scope>NUCLEOTIDE SEQUENCE [LARGE SCALE GENOMIC DNA]</scope>
    <source>
        <strain evidence="7 8">CBS 115471</strain>
    </source>
</reference>
<dbReference type="SUPFAM" id="SSF88723">
    <property type="entry name" value="PIN domain-like"/>
    <property type="match status" value="1"/>
</dbReference>
<keyword evidence="8" id="KW-1185">Reference proteome</keyword>
<comment type="caution">
    <text evidence="7">The sequence shown here is derived from an EMBL/GenBank/DDBJ whole genome shotgun (WGS) entry which is preliminary data.</text>
</comment>
<evidence type="ECO:0000259" key="6">
    <source>
        <dbReference type="SMART" id="SM00670"/>
    </source>
</evidence>
<evidence type="ECO:0000313" key="8">
    <source>
        <dbReference type="Proteomes" id="UP000193144"/>
    </source>
</evidence>
<comment type="similarity">
    <text evidence="5">Belongs to the UTP23/FCF1 family. FCF1 subfamily.</text>
</comment>